<organism evidence="2 3">
    <name type="scientific">Maritimibacter alkaliphilus HTCC2654</name>
    <dbReference type="NCBI Taxonomy" id="314271"/>
    <lineage>
        <taxon>Bacteria</taxon>
        <taxon>Pseudomonadati</taxon>
        <taxon>Pseudomonadota</taxon>
        <taxon>Alphaproteobacteria</taxon>
        <taxon>Rhodobacterales</taxon>
        <taxon>Roseobacteraceae</taxon>
        <taxon>Maritimibacter</taxon>
    </lineage>
</organism>
<protein>
    <recommendedName>
        <fullName evidence="1">SMODS-associated and fused to various effectors domain-containing protein</fullName>
    </recommendedName>
</protein>
<gene>
    <name evidence="2" type="ORF">RB2654_21993</name>
</gene>
<dbReference type="HOGENOM" id="CLU_061527_0_0_5"/>
<dbReference type="OrthoDB" id="5379188at2"/>
<comment type="caution">
    <text evidence="2">The sequence shown here is derived from an EMBL/GenBank/DDBJ whole genome shotgun (WGS) entry which is preliminary data.</text>
</comment>
<evidence type="ECO:0000259" key="1">
    <source>
        <dbReference type="Pfam" id="PF18145"/>
    </source>
</evidence>
<name>A3VLJ7_9RHOB</name>
<evidence type="ECO:0000313" key="2">
    <source>
        <dbReference type="EMBL" id="EAQ10885.1"/>
    </source>
</evidence>
<dbReference type="NCBIfam" id="NF033611">
    <property type="entry name" value="SAVED"/>
    <property type="match status" value="1"/>
</dbReference>
<dbReference type="EMBL" id="AAMT01000023">
    <property type="protein sequence ID" value="EAQ10885.1"/>
    <property type="molecule type" value="Genomic_DNA"/>
</dbReference>
<reference evidence="2 3" key="1">
    <citation type="journal article" date="2010" name="J. Bacteriol.">
        <title>Genome sequences of Pelagibaca bermudensis HTCC2601T and Maritimibacter alkaliphilus HTCC2654T, the type strains of two marine Roseobacter genera.</title>
        <authorList>
            <person name="Thrash J.C."/>
            <person name="Cho J.C."/>
            <person name="Ferriera S."/>
            <person name="Johnson J."/>
            <person name="Vergin K.L."/>
            <person name="Giovannoni S.J."/>
        </authorList>
    </citation>
    <scope>NUCLEOTIDE SEQUENCE [LARGE SCALE GENOMIC DNA]</scope>
    <source>
        <strain evidence="2 3">HTCC2654</strain>
    </source>
</reference>
<sequence length="381" mass="42261">MPDKRGPTTPTTKMIVWGRAAGRCQFQNCGKRLDQDLIAGKTSRNNAYVAHVIAAAPGGERGDPELSYALSDDPENLMLLCDEHHRLIDDPSNLATYTVDVLMEMKRENEERTDRLLSVRSAKRTTILQVSAPIGDNETAVPFDDCATAAVANATLADRHPIEIKLRGMRHKDSDPNYYQTEISSLRKRFDTDVRWRFEERDIEHLSIFGLAPIPILIELGRLISDISDATVFMRHREPSPAWTWPNDGSPVSFEAVEGAKSGKTVALKLSVSAEVSDDRIRAAVGDDVSIWEIRSSVLGTTVLRNQADLTGFRETVGRTFDRIKATHGEETNLTVFPAIPTACAVEFGRVWQPKAHPPFTIYDQIAGTGFVAKHAISTEH</sequence>
<dbReference type="eggNOG" id="COG1403">
    <property type="taxonomic scope" value="Bacteria"/>
</dbReference>
<evidence type="ECO:0000313" key="3">
    <source>
        <dbReference type="Proteomes" id="UP000002931"/>
    </source>
</evidence>
<dbReference type="RefSeq" id="WP_008335826.1">
    <property type="nucleotide sequence ID" value="NZ_CH902580.1"/>
</dbReference>
<feature type="domain" description="SMODS-associated and fused to various effectors" evidence="1">
    <location>
        <begin position="188"/>
        <end position="370"/>
    </location>
</feature>
<accession>A3VLJ7</accession>
<proteinExistence type="predicted"/>
<dbReference type="InterPro" id="IPR040836">
    <property type="entry name" value="SAVED"/>
</dbReference>
<dbReference type="STRING" id="314271.RB2654_21993"/>
<dbReference type="Proteomes" id="UP000002931">
    <property type="component" value="Unassembled WGS sequence"/>
</dbReference>
<keyword evidence="3" id="KW-1185">Reference proteome</keyword>
<dbReference type="AlphaFoldDB" id="A3VLJ7"/>
<dbReference type="Pfam" id="PF18145">
    <property type="entry name" value="SAVED"/>
    <property type="match status" value="1"/>
</dbReference>